<dbReference type="RefSeq" id="WP_193667168.1">
    <property type="nucleotide sequence ID" value="NZ_JACDTV010000001.1"/>
</dbReference>
<dbReference type="EMBL" id="JAFBBZ010000001">
    <property type="protein sequence ID" value="MBM7509399.1"/>
    <property type="molecule type" value="Genomic_DNA"/>
</dbReference>
<dbReference type="Proteomes" id="UP000732378">
    <property type="component" value="Unassembled WGS sequence"/>
</dbReference>
<keyword evidence="3" id="KW-1185">Reference proteome</keyword>
<name>A0ABS2MDX7_9ACTN</name>
<dbReference type="Pfam" id="PF10646">
    <property type="entry name" value="Germane"/>
    <property type="match status" value="1"/>
</dbReference>
<reference evidence="2 3" key="1">
    <citation type="submission" date="2021-01" db="EMBL/GenBank/DDBJ databases">
        <title>Sequencing the genomes of 1000 actinobacteria strains.</title>
        <authorList>
            <person name="Klenk H.-P."/>
        </authorList>
    </citation>
    <scope>NUCLEOTIDE SEQUENCE [LARGE SCALE GENOMIC DNA]</scope>
    <source>
        <strain evidence="2 3">DSM 18239</strain>
    </source>
</reference>
<evidence type="ECO:0000313" key="2">
    <source>
        <dbReference type="EMBL" id="MBM7509399.1"/>
    </source>
</evidence>
<sequence>MTRVPRARRLLGAVLLPLLLLTGGCVGMPESGPVVGAGVGDEVDADTGGVPAIDARAPQEGQSATEVVRGFLDAMQAWPRELTTAKEYLSSDVAATWNPDGLVTYVEAQPPQSTSSDRVSLRLAGADRLDTRGAFQGALSSYESILQFSLTTEDDQLRITNPPADLVVPQTWFEARYDQLALYFLAPGGDVLVPEPVFVADDDKLASTLIAGLVAGPDDERAARSLLPPDVSLELSVPVSDDGTAAIELTGEATALTPTENAQMLAQLAWTLRQDPDIEAFTLSIGGQRIRLADGEDRIPVDAGARLDPTGYQASSLLYGLRDGLLVSGTPGSLDPVDGPFGQSDLGARSVAVDLRGERAAEVTGGGTTVLTGPVRGDEDVVTTLQDATDLAAPAWDHSDRLWLLDRTADGAEIRWSRGRRGSVVEVPGITGEQVKSFLVSRDGTRLVAVVRLARSDEVRVARLRQDQRGRVVGASRARALEPQEAPGRIVDLAWRTATTIAVLNRLSPASGKVSTIGVDGAPTGLAGITTTLGGATSLAGSPVPEQVVYAVTGSGLVDLSVAVRGPQVLDEGVTYVGYVG</sequence>
<proteinExistence type="predicted"/>
<dbReference type="SUPFAM" id="SSF63829">
    <property type="entry name" value="Calcium-dependent phosphotriesterase"/>
    <property type="match status" value="1"/>
</dbReference>
<feature type="domain" description="GerMN" evidence="1">
    <location>
        <begin position="206"/>
        <end position="294"/>
    </location>
</feature>
<dbReference type="InterPro" id="IPR059026">
    <property type="entry name" value="LpqB_N"/>
</dbReference>
<gene>
    <name evidence="2" type="ORF">JOE61_003213</name>
</gene>
<evidence type="ECO:0000259" key="1">
    <source>
        <dbReference type="SMART" id="SM00909"/>
    </source>
</evidence>
<dbReference type="InterPro" id="IPR019606">
    <property type="entry name" value="GerMN"/>
</dbReference>
<dbReference type="PROSITE" id="PS51257">
    <property type="entry name" value="PROKAR_LIPOPROTEIN"/>
    <property type="match status" value="1"/>
</dbReference>
<dbReference type="Pfam" id="PF10647">
    <property type="entry name" value="Gmad1"/>
    <property type="match status" value="1"/>
</dbReference>
<dbReference type="InterPro" id="IPR018910">
    <property type="entry name" value="LpqB_C"/>
</dbReference>
<protein>
    <recommendedName>
        <fullName evidence="1">GerMN domain-containing protein</fullName>
    </recommendedName>
</protein>
<accession>A0ABS2MDX7</accession>
<organism evidence="2 3">
    <name type="scientific">Nocardioides salarius</name>
    <dbReference type="NCBI Taxonomy" id="374513"/>
    <lineage>
        <taxon>Bacteria</taxon>
        <taxon>Bacillati</taxon>
        <taxon>Actinomycetota</taxon>
        <taxon>Actinomycetes</taxon>
        <taxon>Propionibacteriales</taxon>
        <taxon>Nocardioidaceae</taxon>
        <taxon>Nocardioides</taxon>
    </lineage>
</organism>
<evidence type="ECO:0000313" key="3">
    <source>
        <dbReference type="Proteomes" id="UP000732378"/>
    </source>
</evidence>
<dbReference type="Pfam" id="PF25976">
    <property type="entry name" value="LpqB_N"/>
    <property type="match status" value="1"/>
</dbReference>
<dbReference type="SMART" id="SM00909">
    <property type="entry name" value="Germane"/>
    <property type="match status" value="1"/>
</dbReference>
<comment type="caution">
    <text evidence="2">The sequence shown here is derived from an EMBL/GenBank/DDBJ whole genome shotgun (WGS) entry which is preliminary data.</text>
</comment>